<evidence type="ECO:0000256" key="3">
    <source>
        <dbReference type="ARBA" id="ARBA00022729"/>
    </source>
</evidence>
<dbReference type="InterPro" id="IPR001638">
    <property type="entry name" value="Solute-binding_3/MltF_N"/>
</dbReference>
<evidence type="ECO:0000256" key="4">
    <source>
        <dbReference type="SAM" id="MobiDB-lite"/>
    </source>
</evidence>
<feature type="signal peptide" evidence="5">
    <location>
        <begin position="1"/>
        <end position="19"/>
    </location>
</feature>
<evidence type="ECO:0000259" key="6">
    <source>
        <dbReference type="SMART" id="SM00062"/>
    </source>
</evidence>
<feature type="chain" id="PRO_5020698164" evidence="5">
    <location>
        <begin position="20"/>
        <end position="298"/>
    </location>
</feature>
<dbReference type="AlphaFoldDB" id="A0A4Q7LK11"/>
<dbReference type="PANTHER" id="PTHR30085">
    <property type="entry name" value="AMINO ACID ABC TRANSPORTER PERMEASE"/>
    <property type="match status" value="1"/>
</dbReference>
<dbReference type="Pfam" id="PF00497">
    <property type="entry name" value="SBP_bac_3"/>
    <property type="match status" value="1"/>
</dbReference>
<dbReference type="SMART" id="SM00062">
    <property type="entry name" value="PBPb"/>
    <property type="match status" value="1"/>
</dbReference>
<name>A0A4Q7LK11_9BURK</name>
<protein>
    <submittedName>
        <fullName evidence="7">Amino acid ABC transporter substrate-binding protein (PAAT family)</fullName>
    </submittedName>
</protein>
<dbReference type="GO" id="GO:0006865">
    <property type="term" value="P:amino acid transport"/>
    <property type="evidence" value="ECO:0007669"/>
    <property type="project" value="TreeGrafter"/>
</dbReference>
<organism evidence="7 8">
    <name type="scientific">Sphaerotilus mobilis</name>
    <dbReference type="NCBI Taxonomy" id="47994"/>
    <lineage>
        <taxon>Bacteria</taxon>
        <taxon>Pseudomonadati</taxon>
        <taxon>Pseudomonadota</taxon>
        <taxon>Betaproteobacteria</taxon>
        <taxon>Burkholderiales</taxon>
        <taxon>Sphaerotilaceae</taxon>
        <taxon>Sphaerotilus</taxon>
    </lineage>
</organism>
<dbReference type="SUPFAM" id="SSF53850">
    <property type="entry name" value="Periplasmic binding protein-like II"/>
    <property type="match status" value="1"/>
</dbReference>
<evidence type="ECO:0000256" key="2">
    <source>
        <dbReference type="ARBA" id="ARBA00022448"/>
    </source>
</evidence>
<feature type="domain" description="Solute-binding protein family 3/N-terminal" evidence="6">
    <location>
        <begin position="32"/>
        <end position="264"/>
    </location>
</feature>
<keyword evidence="3 5" id="KW-0732">Signal</keyword>
<reference evidence="7 8" key="1">
    <citation type="submission" date="2019-02" db="EMBL/GenBank/DDBJ databases">
        <title>Genomic Encyclopedia of Type Strains, Phase IV (KMG-IV): sequencing the most valuable type-strain genomes for metagenomic binning, comparative biology and taxonomic classification.</title>
        <authorList>
            <person name="Goeker M."/>
        </authorList>
    </citation>
    <scope>NUCLEOTIDE SEQUENCE [LARGE SCALE GENOMIC DNA]</scope>
    <source>
        <strain evidence="7 8">DSM 10617</strain>
    </source>
</reference>
<dbReference type="RefSeq" id="WP_130482287.1">
    <property type="nucleotide sequence ID" value="NZ_SGWV01000009.1"/>
</dbReference>
<dbReference type="OrthoDB" id="7240770at2"/>
<keyword evidence="8" id="KW-1185">Reference proteome</keyword>
<evidence type="ECO:0000313" key="7">
    <source>
        <dbReference type="EMBL" id="RZS54985.1"/>
    </source>
</evidence>
<evidence type="ECO:0000256" key="1">
    <source>
        <dbReference type="ARBA" id="ARBA00010333"/>
    </source>
</evidence>
<dbReference type="GO" id="GO:0030288">
    <property type="term" value="C:outer membrane-bounded periplasmic space"/>
    <property type="evidence" value="ECO:0007669"/>
    <property type="project" value="TreeGrafter"/>
</dbReference>
<dbReference type="PANTHER" id="PTHR30085:SF2">
    <property type="entry name" value="GLUTAMATE_ASPARTATE IMPORT SOLUTE-BINDING PROTEIN"/>
    <property type="match status" value="1"/>
</dbReference>
<proteinExistence type="inferred from homology"/>
<sequence>MKKTLILAAALLAVGAAQAQSDTLKKIKDSASVTMGVRESSGALSYTLGDGKFTGFHVELCQQVLGDVQKQLGLAKLDVKYQPVTSQNRIPLVQNGTVDIECGSTTNNASRQKDVSFAVTTFVEEVRIAVKANSGITGIEQLTGKNVATTTGTTSVQTLRKHERANGVNFNEVYGKDHADSFLLLESGRADAFVMDGAILAGNIAKAKNPADFKLVGEVLSVEPIAIMIRKDDPAFKKAVDDALKSRMKSGEVARLWTKWFEQPIPPTNTKVGMAANENTKSAWANPNDKPMEDYAKK</sequence>
<comment type="similarity">
    <text evidence="1">Belongs to the bacterial solute-binding protein 3 family.</text>
</comment>
<evidence type="ECO:0000256" key="5">
    <source>
        <dbReference type="SAM" id="SignalP"/>
    </source>
</evidence>
<evidence type="ECO:0000313" key="8">
    <source>
        <dbReference type="Proteomes" id="UP000293433"/>
    </source>
</evidence>
<dbReference type="Gene3D" id="3.40.190.10">
    <property type="entry name" value="Periplasmic binding protein-like II"/>
    <property type="match status" value="2"/>
</dbReference>
<dbReference type="InterPro" id="IPR051455">
    <property type="entry name" value="Bact_solute-bind_prot3"/>
</dbReference>
<feature type="region of interest" description="Disordered" evidence="4">
    <location>
        <begin position="279"/>
        <end position="298"/>
    </location>
</feature>
<comment type="caution">
    <text evidence="7">The sequence shown here is derived from an EMBL/GenBank/DDBJ whole genome shotgun (WGS) entry which is preliminary data.</text>
</comment>
<dbReference type="Proteomes" id="UP000293433">
    <property type="component" value="Unassembled WGS sequence"/>
</dbReference>
<dbReference type="EMBL" id="SGWV01000009">
    <property type="protein sequence ID" value="RZS54985.1"/>
    <property type="molecule type" value="Genomic_DNA"/>
</dbReference>
<gene>
    <name evidence="7" type="ORF">EV685_2471</name>
</gene>
<dbReference type="CDD" id="cd13688">
    <property type="entry name" value="PBP2_GltI_DEBP"/>
    <property type="match status" value="1"/>
</dbReference>
<accession>A0A4Q7LK11</accession>
<keyword evidence="2" id="KW-0813">Transport</keyword>
<dbReference type="GO" id="GO:0005576">
    <property type="term" value="C:extracellular region"/>
    <property type="evidence" value="ECO:0007669"/>
    <property type="project" value="TreeGrafter"/>
</dbReference>